<dbReference type="PANTHER" id="PTHR38036">
    <property type="entry name" value="UPF0250 PROTEIN YBED"/>
    <property type="match status" value="1"/>
</dbReference>
<evidence type="ECO:0000256" key="2">
    <source>
        <dbReference type="HAMAP-Rule" id="MF_00659"/>
    </source>
</evidence>
<dbReference type="PANTHER" id="PTHR38036:SF1">
    <property type="entry name" value="UPF0250 PROTEIN YBED"/>
    <property type="match status" value="1"/>
</dbReference>
<dbReference type="AlphaFoldDB" id="A0A6P1DXP1"/>
<evidence type="ECO:0000313" key="3">
    <source>
        <dbReference type="EMBL" id="NEX20484.1"/>
    </source>
</evidence>
<dbReference type="Pfam" id="PF04359">
    <property type="entry name" value="DUF493"/>
    <property type="match status" value="1"/>
</dbReference>
<dbReference type="Proteomes" id="UP000471640">
    <property type="component" value="Unassembled WGS sequence"/>
</dbReference>
<dbReference type="RefSeq" id="WP_164653580.1">
    <property type="nucleotide sequence ID" value="NZ_JAAIJR010000029.1"/>
</dbReference>
<dbReference type="GO" id="GO:0005829">
    <property type="term" value="C:cytosol"/>
    <property type="evidence" value="ECO:0007669"/>
    <property type="project" value="TreeGrafter"/>
</dbReference>
<evidence type="ECO:0000313" key="4">
    <source>
        <dbReference type="Proteomes" id="UP000471640"/>
    </source>
</evidence>
<evidence type="ECO:0000256" key="1">
    <source>
        <dbReference type="ARBA" id="ARBA00008460"/>
    </source>
</evidence>
<comment type="similarity">
    <text evidence="1 2">Belongs to the UPF0250 family.</text>
</comment>
<accession>A0A6P1DXP1</accession>
<protein>
    <recommendedName>
        <fullName evidence="2">UPF0250 protein G3480_09205</fullName>
    </recommendedName>
</protein>
<dbReference type="InterPro" id="IPR027471">
    <property type="entry name" value="YbeD-like_sf"/>
</dbReference>
<dbReference type="HAMAP" id="MF_00659">
    <property type="entry name" value="UPF0250"/>
    <property type="match status" value="1"/>
</dbReference>
<sequence>MSDEQETLFEFPCRYPIKAMGRADSGLETLVVEIVERHAPGIDETAVSVQPSSGGKWISVTVVIEAQSKPQLDAIYRDLSAHELIAWAL</sequence>
<organism evidence="3 4">
    <name type="scientific">Thiorhodococcus mannitoliphagus</name>
    <dbReference type="NCBI Taxonomy" id="329406"/>
    <lineage>
        <taxon>Bacteria</taxon>
        <taxon>Pseudomonadati</taxon>
        <taxon>Pseudomonadota</taxon>
        <taxon>Gammaproteobacteria</taxon>
        <taxon>Chromatiales</taxon>
        <taxon>Chromatiaceae</taxon>
        <taxon>Thiorhodococcus</taxon>
    </lineage>
</organism>
<dbReference type="EMBL" id="JAAIJR010000029">
    <property type="protein sequence ID" value="NEX20484.1"/>
    <property type="molecule type" value="Genomic_DNA"/>
</dbReference>
<reference evidence="4" key="1">
    <citation type="journal article" date="2020" name="Microbiol. Resour. Announc.">
        <title>Draft Genome Sequences of Thiorhodococcus mannitoliphagus and Thiorhodococcus minor, Purple Sulfur Photosynthetic Bacteria in the Gammaproteobacterial Family Chromatiaceae.</title>
        <authorList>
            <person name="Aviles F.A."/>
            <person name="Meyer T.E."/>
            <person name="Kyndt J.A."/>
        </authorList>
    </citation>
    <scope>NUCLEOTIDE SEQUENCE [LARGE SCALE GENOMIC DNA]</scope>
    <source>
        <strain evidence="4">DSM 18266</strain>
    </source>
</reference>
<name>A0A6P1DXP1_9GAMM</name>
<reference evidence="3 4" key="2">
    <citation type="submission" date="2020-02" db="EMBL/GenBank/DDBJ databases">
        <title>Genome sequences of Thiorhodococcus mannitoliphagus and Thiorhodococcus minor, purple sulfur photosynthetic bacteria in the gammaproteobacterial family, Chromatiaceae.</title>
        <authorList>
            <person name="Aviles F.A."/>
            <person name="Meyer T.E."/>
            <person name="Kyndt J.A."/>
        </authorList>
    </citation>
    <scope>NUCLEOTIDE SEQUENCE [LARGE SCALE GENOMIC DNA]</scope>
    <source>
        <strain evidence="3 4">DSM 18266</strain>
    </source>
</reference>
<keyword evidence="4" id="KW-1185">Reference proteome</keyword>
<dbReference type="Gene3D" id="3.30.70.260">
    <property type="match status" value="1"/>
</dbReference>
<gene>
    <name evidence="3" type="ORF">G3480_09205</name>
</gene>
<comment type="caution">
    <text evidence="3">The sequence shown here is derived from an EMBL/GenBank/DDBJ whole genome shotgun (WGS) entry which is preliminary data.</text>
</comment>
<dbReference type="SUPFAM" id="SSF117991">
    <property type="entry name" value="YbeD/HP0495-like"/>
    <property type="match status" value="1"/>
</dbReference>
<dbReference type="InterPro" id="IPR007454">
    <property type="entry name" value="UPF0250_YbeD-like"/>
</dbReference>
<proteinExistence type="inferred from homology"/>